<dbReference type="STRING" id="149040.A0A194WU25"/>
<feature type="transmembrane region" description="Helical" evidence="6">
    <location>
        <begin position="715"/>
        <end position="734"/>
    </location>
</feature>
<protein>
    <recommendedName>
        <fullName evidence="12">ER transporter 6TM N-terminal domain-containing protein</fullName>
    </recommendedName>
</protein>
<dbReference type="Pfam" id="PF13515">
    <property type="entry name" value="FUSC_2"/>
    <property type="match status" value="1"/>
</dbReference>
<feature type="domain" description="Putative ER transporter 6TM N-terminal" evidence="8">
    <location>
        <begin position="48"/>
        <end position="470"/>
    </location>
</feature>
<feature type="transmembrane region" description="Helical" evidence="6">
    <location>
        <begin position="106"/>
        <end position="129"/>
    </location>
</feature>
<feature type="transmembrane region" description="Helical" evidence="6">
    <location>
        <begin position="235"/>
        <end position="259"/>
    </location>
</feature>
<feature type="domain" description="Integral membrane bound transporter" evidence="9">
    <location>
        <begin position="664"/>
        <end position="796"/>
    </location>
</feature>
<feature type="transmembrane region" description="Helical" evidence="6">
    <location>
        <begin position="68"/>
        <end position="100"/>
    </location>
</feature>
<feature type="transmembrane region" description="Helical" evidence="6">
    <location>
        <begin position="178"/>
        <end position="198"/>
    </location>
</feature>
<dbReference type="OrthoDB" id="2274698at2759"/>
<organism evidence="10 11">
    <name type="scientific">Mollisia scopiformis</name>
    <name type="common">Conifer needle endophyte fungus</name>
    <name type="synonym">Phialocephala scopiformis</name>
    <dbReference type="NCBI Taxonomy" id="149040"/>
    <lineage>
        <taxon>Eukaryota</taxon>
        <taxon>Fungi</taxon>
        <taxon>Dikarya</taxon>
        <taxon>Ascomycota</taxon>
        <taxon>Pezizomycotina</taxon>
        <taxon>Leotiomycetes</taxon>
        <taxon>Helotiales</taxon>
        <taxon>Mollisiaceae</taxon>
        <taxon>Mollisia</taxon>
    </lineage>
</organism>
<feature type="region of interest" description="Disordered" evidence="5">
    <location>
        <begin position="1"/>
        <end position="22"/>
    </location>
</feature>
<keyword evidence="4 6" id="KW-0472">Membrane</keyword>
<dbReference type="InParanoid" id="A0A194WU25"/>
<evidence type="ECO:0000256" key="2">
    <source>
        <dbReference type="ARBA" id="ARBA00022692"/>
    </source>
</evidence>
<dbReference type="Pfam" id="PF10334">
    <property type="entry name" value="BRE4"/>
    <property type="match status" value="1"/>
</dbReference>
<name>A0A194WU25_MOLSC</name>
<dbReference type="InterPro" id="IPR018823">
    <property type="entry name" value="ArAE_2_N"/>
</dbReference>
<feature type="transmembrane region" description="Helical" evidence="6">
    <location>
        <begin position="684"/>
        <end position="709"/>
    </location>
</feature>
<dbReference type="Pfam" id="PF10337">
    <property type="entry name" value="ArAE_2_N"/>
    <property type="match status" value="1"/>
</dbReference>
<evidence type="ECO:0008006" key="12">
    <source>
        <dbReference type="Google" id="ProtNLM"/>
    </source>
</evidence>
<dbReference type="PANTHER" id="PTHR37994">
    <property type="entry name" value="ARAE_2_N DOMAIN-CONTAINING PROTEIN-RELATED"/>
    <property type="match status" value="1"/>
</dbReference>
<gene>
    <name evidence="10" type="ORF">LY89DRAFT_786387</name>
</gene>
<feature type="transmembrane region" description="Helical" evidence="6">
    <location>
        <begin position="637"/>
        <end position="663"/>
    </location>
</feature>
<evidence type="ECO:0000256" key="6">
    <source>
        <dbReference type="SAM" id="Phobius"/>
    </source>
</evidence>
<dbReference type="KEGG" id="psco:LY89DRAFT_786387"/>
<evidence type="ECO:0000259" key="8">
    <source>
        <dbReference type="Pfam" id="PF10337"/>
    </source>
</evidence>
<feature type="transmembrane region" description="Helical" evidence="6">
    <location>
        <begin position="782"/>
        <end position="800"/>
    </location>
</feature>
<keyword evidence="2 6" id="KW-0812">Transmembrane</keyword>
<evidence type="ECO:0000256" key="5">
    <source>
        <dbReference type="SAM" id="MobiDB-lite"/>
    </source>
</evidence>
<dbReference type="Proteomes" id="UP000070700">
    <property type="component" value="Unassembled WGS sequence"/>
</dbReference>
<dbReference type="GO" id="GO:0016020">
    <property type="term" value="C:membrane"/>
    <property type="evidence" value="ECO:0007669"/>
    <property type="project" value="UniProtKB-SubCell"/>
</dbReference>
<evidence type="ECO:0000259" key="9">
    <source>
        <dbReference type="Pfam" id="PF13515"/>
    </source>
</evidence>
<dbReference type="GeneID" id="28832707"/>
<dbReference type="InterPro" id="IPR049453">
    <property type="entry name" value="Memb_transporter_dom"/>
</dbReference>
<feature type="transmembrane region" description="Helical" evidence="6">
    <location>
        <begin position="741"/>
        <end position="762"/>
    </location>
</feature>
<evidence type="ECO:0000313" key="10">
    <source>
        <dbReference type="EMBL" id="KUJ11458.1"/>
    </source>
</evidence>
<evidence type="ECO:0000256" key="3">
    <source>
        <dbReference type="ARBA" id="ARBA00022989"/>
    </source>
</evidence>
<dbReference type="RefSeq" id="XP_018065813.1">
    <property type="nucleotide sequence ID" value="XM_018222981.1"/>
</dbReference>
<evidence type="ECO:0000256" key="1">
    <source>
        <dbReference type="ARBA" id="ARBA00004141"/>
    </source>
</evidence>
<sequence>MADSILPASHKFEKENDEREVPKEADLEAIRNPYFTNATQYSESSRKLPAWLDHFNGKDLKTLFKCSLAVWIQTLLILINPTLRVLGPVAFVGCIVLFLAPPSNILFIQLIAAVSIMLGLGLSWAWGVITMKVALTTRSNADLEQKSILLQNMTRDAIRTGQATSASEYIQMQIFNGFFLDTRVTITYFCMMGLFVYLARLRVAAPKLVAVQLLAVIVSNAFLTSAPLLPTFDGLLAKSFAISCAIASGIGLLCNILVFPTSASSEVVDGMKKLLLPMPGFLDASLVSFKNPRAIMNAEKLMTTRLQIIMGYKALEMPSTFLPMDATIGKWSSADLMTLREPLRRIVISFLGLLEVHRVKEEHRQKNEEVTKAAGTTEIQLVDNKTEVKLGHHQISRAAEFRIKSIHPTSDDLMEKTAHALASSSENLILACKEALASIVEGLAQSQSRQKSEDSVEMLQKHQATMKELSKHRSTFVGLTAQHFLESHDHLFDDNGLLKIEADGPPPLSGLMWGLLFEERLFQLSDALEAMLSGVVNLESTRTRTGLWLPARIMGLVNWIFRTDTREDLLANPITKLNTQAYLTSATSQGEMDENVEPKSAQAQLASMRKPNGRKRSNIGRILLNVTHWFSSTEGVYALRVLIVTVVLTVPAVIKSSAGFYYREKGLWAVIMAQLSMVPYTADLVYGVLVRTMGTIIGGIVGIVAWYIGAGHGPGNPYGMAAVMVVVIVIFMWWRLFRSPALMNAGIMMAATAYLVVAYSWINTHMPSYGNSGVGYDIFWRRIILVLVGFAAALVVNFLPRPPSANRRYRRVLAASLGSIRDRYALFVSSWKYPALDLRQVAETEALSSGEVLLSILGPIKLTRLEFSTSNFDSSTLNRVCQLCMVLNQSVTQLLLCTVRLPEDQKLKITPSIGAIDEELIAEVMAVMFVLEQALKSGDPLPAVLPTPLLSRSLKLARKSVAQGVSGAEGLFVKNRLGEGLRKYVALLNAIVQLFGGIDELVLVLKRAVGESSDTVFVEMV</sequence>
<keyword evidence="3 6" id="KW-1133">Transmembrane helix</keyword>
<feature type="domain" description="DUF2421" evidence="7">
    <location>
        <begin position="800"/>
        <end position="1012"/>
    </location>
</feature>
<dbReference type="EMBL" id="KQ947426">
    <property type="protein sequence ID" value="KUJ11458.1"/>
    <property type="molecule type" value="Genomic_DNA"/>
</dbReference>
<feature type="compositionally biased region" description="Basic and acidic residues" evidence="5">
    <location>
        <begin position="10"/>
        <end position="22"/>
    </location>
</feature>
<dbReference type="AlphaFoldDB" id="A0A194WU25"/>
<evidence type="ECO:0000256" key="4">
    <source>
        <dbReference type="ARBA" id="ARBA00023136"/>
    </source>
</evidence>
<dbReference type="InterPro" id="IPR018820">
    <property type="entry name" value="BRE4-related_DUF2421"/>
</dbReference>
<feature type="transmembrane region" description="Helical" evidence="6">
    <location>
        <begin position="204"/>
        <end position="223"/>
    </location>
</feature>
<keyword evidence="11" id="KW-1185">Reference proteome</keyword>
<evidence type="ECO:0000313" key="11">
    <source>
        <dbReference type="Proteomes" id="UP000070700"/>
    </source>
</evidence>
<reference evidence="10 11" key="1">
    <citation type="submission" date="2015-10" db="EMBL/GenBank/DDBJ databases">
        <title>Full genome of DAOMC 229536 Phialocephala scopiformis, a fungal endophyte of spruce producing the potent anti-insectan compound rugulosin.</title>
        <authorList>
            <consortium name="DOE Joint Genome Institute"/>
            <person name="Walker A.K."/>
            <person name="Frasz S.L."/>
            <person name="Seifert K.A."/>
            <person name="Miller J.D."/>
            <person name="Mondo S.J."/>
            <person name="Labutti K."/>
            <person name="Lipzen A."/>
            <person name="Dockter R."/>
            <person name="Kennedy M."/>
            <person name="Grigoriev I.V."/>
            <person name="Spatafora J.W."/>
        </authorList>
    </citation>
    <scope>NUCLEOTIDE SEQUENCE [LARGE SCALE GENOMIC DNA]</scope>
    <source>
        <strain evidence="10 11">CBS 120377</strain>
    </source>
</reference>
<comment type="subcellular location">
    <subcellularLocation>
        <location evidence="1">Membrane</location>
        <topology evidence="1">Multi-pass membrane protein</topology>
    </subcellularLocation>
</comment>
<accession>A0A194WU25</accession>
<proteinExistence type="predicted"/>
<evidence type="ECO:0000259" key="7">
    <source>
        <dbReference type="Pfam" id="PF10334"/>
    </source>
</evidence>
<dbReference type="PANTHER" id="PTHR37994:SF3">
    <property type="entry name" value="ER TRANSPORTER 6TM N-TERMINAL DOMAIN-CONTAINING PROTEIN"/>
    <property type="match status" value="1"/>
</dbReference>